<keyword evidence="1 5" id="KW-0732">Signal</keyword>
<dbReference type="Proteomes" id="UP001152320">
    <property type="component" value="Chromosome 13"/>
</dbReference>
<keyword evidence="3" id="KW-0393">Immunoglobulin domain</keyword>
<dbReference type="InterPro" id="IPR036179">
    <property type="entry name" value="Ig-like_dom_sf"/>
</dbReference>
<dbReference type="InterPro" id="IPR013783">
    <property type="entry name" value="Ig-like_fold"/>
</dbReference>
<feature type="domain" description="Ig-like" evidence="6">
    <location>
        <begin position="244"/>
        <end position="339"/>
    </location>
</feature>
<sequence length="592" mass="67362">MSLIRFLVYWMFVLFGSYLLLVEGSSQACVSPQYVELGRTATISCNFERRFYGVFWFNTTNITSSERPFMIITESQKSGRGYTSGEFDIKDNGSLIINKVSLQHDISFTVNVLYTSDGDPNIENVRVIVYAIPKEPYPVIDGCGRNGICYRSANTEFTVNCSVQDSRPPASLMFLLKTSEGDFSLSSNKTTIRNGIYYTTLIQATIRFNETNRLLLISCQGGIVPHTEKEATFLIENNQNEPLPVVERLNVEVGSNVILPCGEYDASYFVWKEKGRENTIAVGLGSLYGYATNIYNSEFQVADQSNSLVIPSFEKEHEGTYICVISNGITTVKKMFEVIGNDTTKGIPWWAIIIVLLLLVLLCFAAAVIYRLKRVKDKKTTKTKGNQTLVPEKIPMLKNDTDKKNFCSSKHIKFQWDEEKMAEHTKDHGDKIELLKQASDKKMEVKYVKLVDCFESVNDSAEYICLVSGKRVPVIKSLRELVLYHSKKPPIEIELEKILQYAINCDRLDTLEFNGFLMPYISKQSSSLCSIVREMKMEVKWVSNTKFEILVINKEACCWQKKNEKTFLHQREYHELKEKMTTSTSFGGSAFA</sequence>
<reference evidence="7" key="1">
    <citation type="submission" date="2021-10" db="EMBL/GenBank/DDBJ databases">
        <title>Tropical sea cucumber genome reveals ecological adaptation and Cuvierian tubules defense mechanism.</title>
        <authorList>
            <person name="Chen T."/>
        </authorList>
    </citation>
    <scope>NUCLEOTIDE SEQUENCE</scope>
    <source>
        <strain evidence="7">Nanhai2018</strain>
        <tissue evidence="7">Muscle</tissue>
    </source>
</reference>
<dbReference type="OrthoDB" id="9427027at2759"/>
<dbReference type="InterPro" id="IPR003599">
    <property type="entry name" value="Ig_sub"/>
</dbReference>
<evidence type="ECO:0000256" key="4">
    <source>
        <dbReference type="SAM" id="Phobius"/>
    </source>
</evidence>
<proteinExistence type="predicted"/>
<dbReference type="EMBL" id="JAIZAY010000013">
    <property type="protein sequence ID" value="KAJ8030672.1"/>
    <property type="molecule type" value="Genomic_DNA"/>
</dbReference>
<evidence type="ECO:0000256" key="3">
    <source>
        <dbReference type="ARBA" id="ARBA00023319"/>
    </source>
</evidence>
<keyword evidence="4" id="KW-1133">Transmembrane helix</keyword>
<evidence type="ECO:0000313" key="7">
    <source>
        <dbReference type="EMBL" id="KAJ8030672.1"/>
    </source>
</evidence>
<dbReference type="PANTHER" id="PTHR44427">
    <property type="entry name" value="CARCINOEMBRYONIC ANTIGEN-RELATED CELL ADHESION MOLECULE 19"/>
    <property type="match status" value="1"/>
</dbReference>
<gene>
    <name evidence="7" type="ORF">HOLleu_27143</name>
</gene>
<keyword evidence="8" id="KW-1185">Reference proteome</keyword>
<evidence type="ECO:0000313" key="8">
    <source>
        <dbReference type="Proteomes" id="UP001152320"/>
    </source>
</evidence>
<keyword evidence="4" id="KW-0812">Transmembrane</keyword>
<dbReference type="Gene3D" id="2.60.40.10">
    <property type="entry name" value="Immunoglobulins"/>
    <property type="match status" value="2"/>
</dbReference>
<dbReference type="PROSITE" id="PS50835">
    <property type="entry name" value="IG_LIKE"/>
    <property type="match status" value="1"/>
</dbReference>
<keyword evidence="2" id="KW-0325">Glycoprotein</keyword>
<feature type="signal peptide" evidence="5">
    <location>
        <begin position="1"/>
        <end position="28"/>
    </location>
</feature>
<dbReference type="PANTHER" id="PTHR44427:SF1">
    <property type="entry name" value="CARCINOEMBRYONIC ANTIGEN-RELATED CELL ADHESION MOLECULE 1"/>
    <property type="match status" value="1"/>
</dbReference>
<evidence type="ECO:0000256" key="5">
    <source>
        <dbReference type="SAM" id="SignalP"/>
    </source>
</evidence>
<accession>A0A9Q1H0M4</accession>
<dbReference type="SUPFAM" id="SSF48726">
    <property type="entry name" value="Immunoglobulin"/>
    <property type="match status" value="2"/>
</dbReference>
<dbReference type="InterPro" id="IPR050831">
    <property type="entry name" value="CEA_cell_adhesion"/>
</dbReference>
<feature type="transmembrane region" description="Helical" evidence="4">
    <location>
        <begin position="349"/>
        <end position="372"/>
    </location>
</feature>
<protein>
    <recommendedName>
        <fullName evidence="6">Ig-like domain-containing protein</fullName>
    </recommendedName>
</protein>
<feature type="chain" id="PRO_5040396684" description="Ig-like domain-containing protein" evidence="5">
    <location>
        <begin position="29"/>
        <end position="592"/>
    </location>
</feature>
<dbReference type="AlphaFoldDB" id="A0A9Q1H0M4"/>
<dbReference type="InterPro" id="IPR007110">
    <property type="entry name" value="Ig-like_dom"/>
</dbReference>
<dbReference type="SMART" id="SM00409">
    <property type="entry name" value="IG"/>
    <property type="match status" value="2"/>
</dbReference>
<evidence type="ECO:0000256" key="2">
    <source>
        <dbReference type="ARBA" id="ARBA00023180"/>
    </source>
</evidence>
<name>A0A9Q1H0M4_HOLLE</name>
<comment type="caution">
    <text evidence="7">The sequence shown here is derived from an EMBL/GenBank/DDBJ whole genome shotgun (WGS) entry which is preliminary data.</text>
</comment>
<organism evidence="7 8">
    <name type="scientific">Holothuria leucospilota</name>
    <name type="common">Black long sea cucumber</name>
    <name type="synonym">Mertensiothuria leucospilota</name>
    <dbReference type="NCBI Taxonomy" id="206669"/>
    <lineage>
        <taxon>Eukaryota</taxon>
        <taxon>Metazoa</taxon>
        <taxon>Echinodermata</taxon>
        <taxon>Eleutherozoa</taxon>
        <taxon>Echinozoa</taxon>
        <taxon>Holothuroidea</taxon>
        <taxon>Aspidochirotacea</taxon>
        <taxon>Aspidochirotida</taxon>
        <taxon>Holothuriidae</taxon>
        <taxon>Holothuria</taxon>
    </lineage>
</organism>
<keyword evidence="4" id="KW-0472">Membrane</keyword>
<evidence type="ECO:0000259" key="6">
    <source>
        <dbReference type="PROSITE" id="PS50835"/>
    </source>
</evidence>
<evidence type="ECO:0000256" key="1">
    <source>
        <dbReference type="ARBA" id="ARBA00022729"/>
    </source>
</evidence>